<dbReference type="Pfam" id="PF19786">
    <property type="entry name" value="DUF6270"/>
    <property type="match status" value="1"/>
</dbReference>
<dbReference type="InterPro" id="IPR046237">
    <property type="entry name" value="DUF6270"/>
</dbReference>
<dbReference type="KEGG" id="ala:BFG52_13130"/>
<dbReference type="Proteomes" id="UP000093391">
    <property type="component" value="Chromosome"/>
</dbReference>
<dbReference type="EMBL" id="CP016895">
    <property type="protein sequence ID" value="AOA59205.1"/>
    <property type="molecule type" value="Genomic_DNA"/>
</dbReference>
<sequence length="239" mass="28109">MKNLSILIYGSCVSRDSLEFISNREYSLINYFARSSLATLNYTNPVASNSFITSLNNIESKFQKRIVEYDLQHSILKSIVSSEYDVLLMDLIDERFHLALLDNNQLVTRSNEFLKTKIKPKSLINTHSDKFFDLWKQGVDNFFSILDEKGTINTIKLQRTFWTNELDSGSKIENISDEQVLQENEKLEQMYLYLERYLKKDQFIEIPLDLIIAKSDHKWGVSPFHFIDDYYHYVIKSIT</sequence>
<keyword evidence="2" id="KW-1185">Reference proteome</keyword>
<dbReference type="AlphaFoldDB" id="A0A1B2M1Y6"/>
<organism evidence="1 2">
    <name type="scientific">Acinetobacter larvae</name>
    <dbReference type="NCBI Taxonomy" id="1789224"/>
    <lineage>
        <taxon>Bacteria</taxon>
        <taxon>Pseudomonadati</taxon>
        <taxon>Pseudomonadota</taxon>
        <taxon>Gammaproteobacteria</taxon>
        <taxon>Moraxellales</taxon>
        <taxon>Moraxellaceae</taxon>
        <taxon>Acinetobacter</taxon>
    </lineage>
</organism>
<proteinExistence type="predicted"/>
<gene>
    <name evidence="1" type="ORF">BFG52_13130</name>
</gene>
<evidence type="ECO:0000313" key="1">
    <source>
        <dbReference type="EMBL" id="AOA59205.1"/>
    </source>
</evidence>
<evidence type="ECO:0000313" key="2">
    <source>
        <dbReference type="Proteomes" id="UP000093391"/>
    </source>
</evidence>
<name>A0A1B2M1Y6_9GAMM</name>
<dbReference type="OrthoDB" id="8421922at2"/>
<dbReference type="RefSeq" id="WP_067557101.1">
    <property type="nucleotide sequence ID" value="NZ_CP016895.1"/>
</dbReference>
<reference evidence="1 2" key="1">
    <citation type="submission" date="2016-08" db="EMBL/GenBank/DDBJ databases">
        <authorList>
            <person name="Seilhamer J.J."/>
        </authorList>
    </citation>
    <scope>NUCLEOTIDE SEQUENCE [LARGE SCALE GENOMIC DNA]</scope>
    <source>
        <strain evidence="1 2">BRTC-1</strain>
    </source>
</reference>
<protein>
    <submittedName>
        <fullName evidence="1">Uncharacterized protein</fullName>
    </submittedName>
</protein>
<dbReference type="STRING" id="1789224.BFG52_13130"/>
<accession>A0A1B2M1Y6</accession>